<dbReference type="Gene3D" id="1.10.472.10">
    <property type="entry name" value="Cyclin-like"/>
    <property type="match status" value="2"/>
</dbReference>
<protein>
    <submittedName>
        <fullName evidence="8">Cyclin N-terminal domain-containing protein</fullName>
    </submittedName>
</protein>
<dbReference type="EMBL" id="JAUIZM010000006">
    <property type="protein sequence ID" value="KAK1380530.1"/>
    <property type="molecule type" value="Genomic_DNA"/>
</dbReference>
<dbReference type="Proteomes" id="UP001237642">
    <property type="component" value="Unassembled WGS sequence"/>
</dbReference>
<evidence type="ECO:0000259" key="6">
    <source>
        <dbReference type="SMART" id="SM00385"/>
    </source>
</evidence>
<dbReference type="PANTHER" id="PTHR10177">
    <property type="entry name" value="CYCLINS"/>
    <property type="match status" value="1"/>
</dbReference>
<dbReference type="SUPFAM" id="SSF47954">
    <property type="entry name" value="Cyclin-like"/>
    <property type="match status" value="2"/>
</dbReference>
<dbReference type="PIRSF" id="PIRSF001771">
    <property type="entry name" value="Cyclin_A_B_D_E"/>
    <property type="match status" value="1"/>
</dbReference>
<feature type="domain" description="Cyclin-like" evidence="6">
    <location>
        <begin position="179"/>
        <end position="267"/>
    </location>
</feature>
<keyword evidence="2" id="KW-0132">Cell division</keyword>
<gene>
    <name evidence="8" type="ORF">POM88_027274</name>
</gene>
<sequence length="268" mass="30986">MKICNGLYFSKYVKVLAPNELKISYDQIVDFDDDDNPGLCATMVREIYNHLRASEAKKRPSTDYMAKVQKYIDVRMHAMLIDWLVDVVDAYMLDPEILYLVVNYIDHYISGNQMNIARLQLFGITCMMITYKYEDVYSLQVEWCCEITDDTYSVDKIRETKSIFLDFLKFGLTIPIARCFLERCVRVAQAVTEDPMMELESMINYLANLSLPDYGMLCYSPSVIAASSVFLGRFILLPSTRPCNSTLQHFTIYKSLDLLECVKALHSF</sequence>
<evidence type="ECO:0000256" key="5">
    <source>
        <dbReference type="RuleBase" id="RU000383"/>
    </source>
</evidence>
<dbReference type="InterPro" id="IPR039361">
    <property type="entry name" value="Cyclin"/>
</dbReference>
<dbReference type="InterPro" id="IPR006671">
    <property type="entry name" value="Cyclin_N"/>
</dbReference>
<evidence type="ECO:0000313" key="8">
    <source>
        <dbReference type="EMBL" id="KAK1380530.1"/>
    </source>
</evidence>
<dbReference type="FunFam" id="1.10.472.10:FF:000013">
    <property type="entry name" value="Cyclin A1"/>
    <property type="match status" value="1"/>
</dbReference>
<dbReference type="GO" id="GO:0051301">
    <property type="term" value="P:cell division"/>
    <property type="evidence" value="ECO:0007669"/>
    <property type="project" value="UniProtKB-KW"/>
</dbReference>
<dbReference type="InterPro" id="IPR036915">
    <property type="entry name" value="Cyclin-like_sf"/>
</dbReference>
<name>A0AAD8IAN3_9APIA</name>
<dbReference type="InterPro" id="IPR046965">
    <property type="entry name" value="Cyclin_A/B-like"/>
</dbReference>
<evidence type="ECO:0000256" key="2">
    <source>
        <dbReference type="ARBA" id="ARBA00022618"/>
    </source>
</evidence>
<comment type="caution">
    <text evidence="8">The sequence shown here is derived from an EMBL/GenBank/DDBJ whole genome shotgun (WGS) entry which is preliminary data.</text>
</comment>
<dbReference type="SMART" id="SM01332">
    <property type="entry name" value="Cyclin_C"/>
    <property type="match status" value="1"/>
</dbReference>
<dbReference type="Pfam" id="PF00134">
    <property type="entry name" value="Cyclin_N"/>
    <property type="match status" value="1"/>
</dbReference>
<accession>A0AAD8IAN3</accession>
<reference evidence="8" key="1">
    <citation type="submission" date="2023-02" db="EMBL/GenBank/DDBJ databases">
        <title>Genome of toxic invasive species Heracleum sosnowskyi carries increased number of genes despite the absence of recent whole-genome duplications.</title>
        <authorList>
            <person name="Schelkunov M."/>
            <person name="Shtratnikova V."/>
            <person name="Makarenko M."/>
            <person name="Klepikova A."/>
            <person name="Omelchenko D."/>
            <person name="Novikova G."/>
            <person name="Obukhova E."/>
            <person name="Bogdanov V."/>
            <person name="Penin A."/>
            <person name="Logacheva M."/>
        </authorList>
    </citation>
    <scope>NUCLEOTIDE SEQUENCE</scope>
    <source>
        <strain evidence="8">Hsosn_3</strain>
        <tissue evidence="8">Leaf</tissue>
    </source>
</reference>
<proteinExistence type="inferred from homology"/>
<evidence type="ECO:0000313" key="9">
    <source>
        <dbReference type="Proteomes" id="UP001237642"/>
    </source>
</evidence>
<dbReference type="FunFam" id="1.10.472.10:FF:000001">
    <property type="entry name" value="G2/mitotic-specific cyclin"/>
    <property type="match status" value="1"/>
</dbReference>
<dbReference type="Pfam" id="PF02984">
    <property type="entry name" value="Cyclin_C"/>
    <property type="match status" value="1"/>
</dbReference>
<dbReference type="InterPro" id="IPR004367">
    <property type="entry name" value="Cyclin_C-dom"/>
</dbReference>
<keyword evidence="9" id="KW-1185">Reference proteome</keyword>
<dbReference type="InterPro" id="IPR013763">
    <property type="entry name" value="Cyclin-like_dom"/>
</dbReference>
<keyword evidence="3 5" id="KW-0195">Cyclin</keyword>
<evidence type="ECO:0000256" key="1">
    <source>
        <dbReference type="ARBA" id="ARBA00006955"/>
    </source>
</evidence>
<feature type="domain" description="Cyclin C-terminal" evidence="7">
    <location>
        <begin position="175"/>
        <end position="267"/>
    </location>
</feature>
<dbReference type="GO" id="GO:0044772">
    <property type="term" value="P:mitotic cell cycle phase transition"/>
    <property type="evidence" value="ECO:0007669"/>
    <property type="project" value="InterPro"/>
</dbReference>
<dbReference type="GO" id="GO:0016538">
    <property type="term" value="F:cyclin-dependent protein serine/threonine kinase regulator activity"/>
    <property type="evidence" value="ECO:0007669"/>
    <property type="project" value="InterPro"/>
</dbReference>
<feature type="domain" description="Cyclin-like" evidence="6">
    <location>
        <begin position="82"/>
        <end position="166"/>
    </location>
</feature>
<evidence type="ECO:0000256" key="3">
    <source>
        <dbReference type="ARBA" id="ARBA00023127"/>
    </source>
</evidence>
<evidence type="ECO:0000256" key="4">
    <source>
        <dbReference type="ARBA" id="ARBA00023306"/>
    </source>
</evidence>
<comment type="similarity">
    <text evidence="1">Belongs to the cyclin family. Cyclin AB subfamily.</text>
</comment>
<keyword evidence="4" id="KW-0131">Cell cycle</keyword>
<dbReference type="SMART" id="SM00385">
    <property type="entry name" value="CYCLIN"/>
    <property type="match status" value="2"/>
</dbReference>
<evidence type="ECO:0000259" key="7">
    <source>
        <dbReference type="SMART" id="SM01332"/>
    </source>
</evidence>
<organism evidence="8 9">
    <name type="scientific">Heracleum sosnowskyi</name>
    <dbReference type="NCBI Taxonomy" id="360622"/>
    <lineage>
        <taxon>Eukaryota</taxon>
        <taxon>Viridiplantae</taxon>
        <taxon>Streptophyta</taxon>
        <taxon>Embryophyta</taxon>
        <taxon>Tracheophyta</taxon>
        <taxon>Spermatophyta</taxon>
        <taxon>Magnoliopsida</taxon>
        <taxon>eudicotyledons</taxon>
        <taxon>Gunneridae</taxon>
        <taxon>Pentapetalae</taxon>
        <taxon>asterids</taxon>
        <taxon>campanulids</taxon>
        <taxon>Apiales</taxon>
        <taxon>Apiaceae</taxon>
        <taxon>Apioideae</taxon>
        <taxon>apioid superclade</taxon>
        <taxon>Tordylieae</taxon>
        <taxon>Tordyliinae</taxon>
        <taxon>Heracleum</taxon>
    </lineage>
</organism>
<reference evidence="8" key="2">
    <citation type="submission" date="2023-05" db="EMBL/GenBank/DDBJ databases">
        <authorList>
            <person name="Schelkunov M.I."/>
        </authorList>
    </citation>
    <scope>NUCLEOTIDE SEQUENCE</scope>
    <source>
        <strain evidence="8">Hsosn_3</strain>
        <tissue evidence="8">Leaf</tissue>
    </source>
</reference>
<dbReference type="AlphaFoldDB" id="A0AAD8IAN3"/>